<dbReference type="InterPro" id="IPR042099">
    <property type="entry name" value="ANL_N_sf"/>
</dbReference>
<dbReference type="InterPro" id="IPR000873">
    <property type="entry name" value="AMP-dep_synth/lig_dom"/>
</dbReference>
<dbReference type="SUPFAM" id="SSF56801">
    <property type="entry name" value="Acetyl-CoA synthetase-like"/>
    <property type="match status" value="1"/>
</dbReference>
<dbReference type="Pfam" id="PF00501">
    <property type="entry name" value="AMP-binding"/>
    <property type="match status" value="1"/>
</dbReference>
<dbReference type="EMBL" id="CP061799">
    <property type="protein sequence ID" value="QTA79533.1"/>
    <property type="molecule type" value="Genomic_DNA"/>
</dbReference>
<dbReference type="RefSeq" id="WP_338031112.1">
    <property type="nucleotide sequence ID" value="NZ_CP061799.1"/>
</dbReference>
<evidence type="ECO:0000259" key="1">
    <source>
        <dbReference type="Pfam" id="PF00501"/>
    </source>
</evidence>
<accession>A0A975B678</accession>
<reference evidence="2" key="1">
    <citation type="journal article" date="2021" name="Microb. Physiol.">
        <title>Proteogenomic Insights into the Physiology of Marine, Sulfate-Reducing, Filamentous Desulfonema limicola and Desulfonema magnum.</title>
        <authorList>
            <person name="Schnaars V."/>
            <person name="Wohlbrand L."/>
            <person name="Scheve S."/>
            <person name="Hinrichs C."/>
            <person name="Reinhardt R."/>
            <person name="Rabus R."/>
        </authorList>
    </citation>
    <scope>NUCLEOTIDE SEQUENCE</scope>
    <source>
        <strain evidence="2">5ac10</strain>
    </source>
</reference>
<dbReference type="AlphaFoldDB" id="A0A975B678"/>
<gene>
    <name evidence="2" type="ORF">dnl_18050</name>
</gene>
<dbReference type="Gene3D" id="3.40.50.12780">
    <property type="entry name" value="N-terminal domain of ligase-like"/>
    <property type="match status" value="1"/>
</dbReference>
<protein>
    <submittedName>
        <fullName evidence="2">AMP-dependent synthetase/ligase</fullName>
    </submittedName>
</protein>
<dbReference type="NCBIfam" id="NF006754">
    <property type="entry name" value="PRK09274.1"/>
    <property type="match status" value="1"/>
</dbReference>
<dbReference type="PROSITE" id="PS00455">
    <property type="entry name" value="AMP_BINDING"/>
    <property type="match status" value="1"/>
</dbReference>
<dbReference type="Proteomes" id="UP000663720">
    <property type="component" value="Chromosome"/>
</dbReference>
<keyword evidence="3" id="KW-1185">Reference proteome</keyword>
<proteinExistence type="predicted"/>
<dbReference type="PANTHER" id="PTHR43767">
    <property type="entry name" value="LONG-CHAIN-FATTY-ACID--COA LIGASE"/>
    <property type="match status" value="1"/>
</dbReference>
<evidence type="ECO:0000313" key="3">
    <source>
        <dbReference type="Proteomes" id="UP000663720"/>
    </source>
</evidence>
<feature type="domain" description="AMP-dependent synthetase/ligase" evidence="1">
    <location>
        <begin position="48"/>
        <end position="436"/>
    </location>
</feature>
<dbReference type="KEGG" id="dli:dnl_18050"/>
<evidence type="ECO:0000313" key="2">
    <source>
        <dbReference type="EMBL" id="QTA79533.1"/>
    </source>
</evidence>
<dbReference type="InterPro" id="IPR020845">
    <property type="entry name" value="AMP-binding_CS"/>
</dbReference>
<dbReference type="CDD" id="cd05910">
    <property type="entry name" value="FACL_like_1"/>
    <property type="match status" value="1"/>
</dbReference>
<dbReference type="PANTHER" id="PTHR43767:SF1">
    <property type="entry name" value="NONRIBOSOMAL PEPTIDE SYNTHASE PES1 (EUROFUNG)-RELATED"/>
    <property type="match status" value="1"/>
</dbReference>
<organism evidence="2 3">
    <name type="scientific">Desulfonema limicola</name>
    <dbReference type="NCBI Taxonomy" id="45656"/>
    <lineage>
        <taxon>Bacteria</taxon>
        <taxon>Pseudomonadati</taxon>
        <taxon>Thermodesulfobacteriota</taxon>
        <taxon>Desulfobacteria</taxon>
        <taxon>Desulfobacterales</taxon>
        <taxon>Desulfococcaceae</taxon>
        <taxon>Desulfonema</taxon>
    </lineage>
</organism>
<dbReference type="InterPro" id="IPR050237">
    <property type="entry name" value="ATP-dep_AMP-bd_enzyme"/>
</dbReference>
<name>A0A975B678_9BACT</name>
<sequence>MHLNKGYNMDTTDLVENQITNPDQPEPEGTGVTINTPYTSVNISYRLKEMAKQFPHKRAVVYPVGWDENGRVAYTHLTFMQLDRESDCLAHGLEHAGITRGTRTILMVKPSLEFFVITFAMLKTGAVPVIVDPGMGRKRMLECLEQTKAEAFIGIPTAHAFRCFYRASFKTVKAFVTVGRRWFWRGFTLKQLQSLSWDNYIPSETKPDEMAAILFTTGSTGPAKGVVYTHGIFDAQVRHIQSNFNIGPDEVDLPTFPLFSLFDPALGMTAVIPDMDPTRPAMVDPEKIIEAIIDQGITNMFASPALLNRVGAYGKAEEIKLPSMKRVISAGAPVTPDNIEQFSHLLTENAEIFTPYGATEAMPVLSIGSREILNETRKFSEKGYGMCVGRPVAGIIVKIIKISDEPIENWSEKLTLGDGEIGEITVKGDIVTTQYYERPRDESLSKIKDKNGIWHRMGDLGWRDNKGRIWFCGRKSHRVITENGSMFTIPCEAVFNRHPSVFRSALVGVGKPPNQKPVICIELKKGIKDIDKDALKQELLNLAAKNQMTEDIKTLLFHEGFPVDVRHNSKIFREQLAEWAS</sequence>